<dbReference type="InterPro" id="IPR039164">
    <property type="entry name" value="UBR1-like"/>
</dbReference>
<dbReference type="Gene3D" id="2.10.110.30">
    <property type="match status" value="1"/>
</dbReference>
<dbReference type="PANTHER" id="PTHR21497">
    <property type="entry name" value="UBIQUITIN LIGASE E3 ALPHA-RELATED"/>
    <property type="match status" value="1"/>
</dbReference>
<accession>A0ABN8PUT2</accession>
<keyword evidence="1 5" id="KW-0479">Metal-binding</keyword>
<keyword evidence="3 5" id="KW-0862">Zinc</keyword>
<keyword evidence="8" id="KW-1185">Reference proteome</keyword>
<comment type="catalytic activity">
    <reaction evidence="5">
        <text>S-ubiquitinyl-[E2 ubiquitin-conjugating enzyme]-L-cysteine + [acceptor protein]-L-lysine = [E2 ubiquitin-conjugating enzyme]-L-cysteine + N(6)-ubiquitinyl-[acceptor protein]-L-lysine.</text>
        <dbReference type="EC" id="2.3.2.27"/>
    </reaction>
</comment>
<dbReference type="Proteomes" id="UP001159405">
    <property type="component" value="Unassembled WGS sequence"/>
</dbReference>
<evidence type="ECO:0000313" key="7">
    <source>
        <dbReference type="EMBL" id="CAH3149977.1"/>
    </source>
</evidence>
<feature type="domain" description="UBR-type" evidence="6">
    <location>
        <begin position="94"/>
        <end position="165"/>
    </location>
</feature>
<evidence type="ECO:0000259" key="6">
    <source>
        <dbReference type="PROSITE" id="PS51157"/>
    </source>
</evidence>
<protein>
    <recommendedName>
        <fullName evidence="5">E3 ubiquitin-protein ligase</fullName>
        <ecNumber evidence="5">2.3.2.27</ecNumber>
    </recommendedName>
</protein>
<dbReference type="EC" id="2.3.2.27" evidence="5"/>
<keyword evidence="5" id="KW-0808">Transferase</keyword>
<evidence type="ECO:0000256" key="3">
    <source>
        <dbReference type="ARBA" id="ARBA00022833"/>
    </source>
</evidence>
<evidence type="ECO:0000256" key="1">
    <source>
        <dbReference type="ARBA" id="ARBA00022723"/>
    </source>
</evidence>
<proteinExistence type="inferred from homology"/>
<comment type="pathway">
    <text evidence="5">Protein modification; protein ubiquitination.</text>
</comment>
<dbReference type="EMBL" id="CALNXK010000088">
    <property type="protein sequence ID" value="CAH3149977.1"/>
    <property type="molecule type" value="Genomic_DNA"/>
</dbReference>
<keyword evidence="2 5" id="KW-0863">Zinc-finger</keyword>
<reference evidence="7 8" key="1">
    <citation type="submission" date="2022-05" db="EMBL/GenBank/DDBJ databases">
        <authorList>
            <consortium name="Genoscope - CEA"/>
            <person name="William W."/>
        </authorList>
    </citation>
    <scope>NUCLEOTIDE SEQUENCE [LARGE SCALE GENOMIC DNA]</scope>
</reference>
<dbReference type="CDD" id="cd19672">
    <property type="entry name" value="UBR-box_UBR1_like"/>
    <property type="match status" value="1"/>
</dbReference>
<dbReference type="PANTHER" id="PTHR21497:SF24">
    <property type="entry name" value="E3 UBIQUITIN-PROTEIN LIGASE UBR1"/>
    <property type="match status" value="1"/>
</dbReference>
<evidence type="ECO:0000256" key="5">
    <source>
        <dbReference type="RuleBase" id="RU366018"/>
    </source>
</evidence>
<feature type="zinc finger region" description="UBR-type" evidence="4">
    <location>
        <begin position="94"/>
        <end position="165"/>
    </location>
</feature>
<evidence type="ECO:0000256" key="2">
    <source>
        <dbReference type="ARBA" id="ARBA00022771"/>
    </source>
</evidence>
<comment type="similarity">
    <text evidence="5">Belongs to the E3 ubiquitin-protein ligase UBR1-like family.</text>
</comment>
<evidence type="ECO:0000256" key="4">
    <source>
        <dbReference type="PROSITE-ProRule" id="PRU00508"/>
    </source>
</evidence>
<gene>
    <name evidence="7" type="ORF">PLOB_00047198</name>
</gene>
<comment type="caution">
    <text evidence="7">The sequence shown here is derived from an EMBL/GenBank/DDBJ whole genome shotgun (WGS) entry which is preliminary data.</text>
</comment>
<sequence length="464" mass="52870">MKGNPPSPESDFSELGKTWLKRGKSAKDFRSIFMNHLSENVFKCFEMHSVPNSKALINEQKCQRMIFLPLEYYICGEDPIIGLQKLQSANSPSQLCGKVFKNGEPTYSCRECGYDNTCVLCIDCFQKSIHKNHHYKMNTSQGGGVCDCGDVEAWKDGHACEVHQQGQDEDMDEDPVSKLPGDLLVRGSAVCDVVLKYCIDLICWEKTDELPGYLNVSCNEDIFATMLFNDEVHTYEESGTSGPSRKPLKCRVMHHKVIAHQIFAVQMLGWLNKIAVHSDGLRRILCNTVLESKDEDTDLLGRVLLADSTLWKVARAHTHKLFMNTMFMDPVGKKAFAIHFTKHYNNIQKDFVDDDHEHIVSVTSLSVQLFTVPTIARMLILDHDVLEVILGSFMDHLRPAINDKFFELLKCMQGMDMTTRKTGRHIETEPDWEAAFSLQFRVMPVYTLVFDWCASDVSSMCYYK</sequence>
<dbReference type="InterPro" id="IPR003126">
    <property type="entry name" value="Znf_UBR"/>
</dbReference>
<dbReference type="Pfam" id="PF02207">
    <property type="entry name" value="zf-UBR"/>
    <property type="match status" value="1"/>
</dbReference>
<keyword evidence="5" id="KW-0833">Ubl conjugation pathway</keyword>
<organism evidence="7 8">
    <name type="scientific">Porites lobata</name>
    <dbReference type="NCBI Taxonomy" id="104759"/>
    <lineage>
        <taxon>Eukaryota</taxon>
        <taxon>Metazoa</taxon>
        <taxon>Cnidaria</taxon>
        <taxon>Anthozoa</taxon>
        <taxon>Hexacorallia</taxon>
        <taxon>Scleractinia</taxon>
        <taxon>Fungiina</taxon>
        <taxon>Poritidae</taxon>
        <taxon>Porites</taxon>
    </lineage>
</organism>
<evidence type="ECO:0000313" key="8">
    <source>
        <dbReference type="Proteomes" id="UP001159405"/>
    </source>
</evidence>
<dbReference type="PROSITE" id="PS51157">
    <property type="entry name" value="ZF_UBR"/>
    <property type="match status" value="1"/>
</dbReference>
<name>A0ABN8PUT2_9CNID</name>
<dbReference type="SMART" id="SM00396">
    <property type="entry name" value="ZnF_UBR1"/>
    <property type="match status" value="1"/>
</dbReference>
<comment type="function">
    <text evidence="5">Ubiquitin ligase protein which is a component of the N-end rule pathway. Recognizes and binds to proteins bearing specific N-terminal residues that are destabilizing according to the N-end rule, leading to their ubiquitination and subsequent degradation.</text>
</comment>